<evidence type="ECO:0000313" key="2">
    <source>
        <dbReference type="EMBL" id="CEQ40443.1"/>
    </source>
</evidence>
<accession>A0A0D6EL17</accession>
<feature type="region of interest" description="Disordered" evidence="1">
    <location>
        <begin position="85"/>
        <end position="105"/>
    </location>
</feature>
<dbReference type="GO" id="GO:0008757">
    <property type="term" value="F:S-adenosylmethionine-dependent methyltransferase activity"/>
    <property type="evidence" value="ECO:0007669"/>
    <property type="project" value="UniProtKB-ARBA"/>
</dbReference>
<keyword evidence="3" id="KW-1185">Reference proteome</keyword>
<feature type="non-terminal residue" evidence="2">
    <location>
        <position position="1"/>
    </location>
</feature>
<evidence type="ECO:0000256" key="1">
    <source>
        <dbReference type="SAM" id="MobiDB-lite"/>
    </source>
</evidence>
<dbReference type="Proteomes" id="UP000243876">
    <property type="component" value="Unassembled WGS sequence"/>
</dbReference>
<reference evidence="3" key="1">
    <citation type="submission" date="2015-02" db="EMBL/GenBank/DDBJ databases">
        <authorList>
            <person name="Gon?alves P."/>
        </authorList>
    </citation>
    <scope>NUCLEOTIDE SEQUENCE [LARGE SCALE GENOMIC DNA]</scope>
</reference>
<organism evidence="2 3">
    <name type="scientific">Sporidiobolus salmonicolor</name>
    <name type="common">Yeast-like fungus</name>
    <name type="synonym">Sporobolomyces salmonicolor</name>
    <dbReference type="NCBI Taxonomy" id="5005"/>
    <lineage>
        <taxon>Eukaryota</taxon>
        <taxon>Fungi</taxon>
        <taxon>Dikarya</taxon>
        <taxon>Basidiomycota</taxon>
        <taxon>Pucciniomycotina</taxon>
        <taxon>Microbotryomycetes</taxon>
        <taxon>Sporidiobolales</taxon>
        <taxon>Sporidiobolaceae</taxon>
        <taxon>Sporobolomyces</taxon>
    </lineage>
</organism>
<dbReference type="PANTHER" id="PTHR14614:SF123">
    <property type="entry name" value="OS04G0645500 PROTEIN"/>
    <property type="match status" value="1"/>
</dbReference>
<dbReference type="PANTHER" id="PTHR14614">
    <property type="entry name" value="HEPATOCELLULAR CARCINOMA-ASSOCIATED ANTIGEN"/>
    <property type="match status" value="1"/>
</dbReference>
<dbReference type="OrthoDB" id="413520at2759"/>
<dbReference type="Pfam" id="PF10294">
    <property type="entry name" value="Methyltransf_16"/>
    <property type="match status" value="1"/>
</dbReference>
<dbReference type="AlphaFoldDB" id="A0A0D6EL17"/>
<dbReference type="InterPro" id="IPR029063">
    <property type="entry name" value="SAM-dependent_MTases_sf"/>
</dbReference>
<sequence>MRQLIGESRQDILETWDDKRYLFLSVTSGEVEIRMGNEGVSSTKVSIVERPGLNNSTGQRLWDCAIGLACFLSLHSDALDSAVPLTTTTSSDDEKPRTKRQTTAGLEGPLRVVELGAGCALASMCAQHVLAHVEGKLSIVATDVKPTVETTLAENLAANSVSSRQPAITASVLDWGTSTCLQVCDARPPSSPSSPPPHLTLLGSDILYNPSSHSLLLDTLLAFCRPTNSSLTASARALIAYKKRTDGDGAFFGMASKAGLDVRKVWEWGEVGVWSFE</sequence>
<name>A0A0D6EL17_SPOSA</name>
<gene>
    <name evidence="2" type="primary">SPOSA6832_02067</name>
</gene>
<evidence type="ECO:0000313" key="3">
    <source>
        <dbReference type="Proteomes" id="UP000243876"/>
    </source>
</evidence>
<protein>
    <submittedName>
        <fullName evidence="2">SPOSA6832_02067-mRNA-1:cds</fullName>
    </submittedName>
</protein>
<dbReference type="EMBL" id="CENE01000006">
    <property type="protein sequence ID" value="CEQ40443.1"/>
    <property type="molecule type" value="Genomic_DNA"/>
</dbReference>
<dbReference type="Gene3D" id="3.40.50.150">
    <property type="entry name" value="Vaccinia Virus protein VP39"/>
    <property type="match status" value="1"/>
</dbReference>
<dbReference type="InterPro" id="IPR019410">
    <property type="entry name" value="Methyltransf_16"/>
</dbReference>
<proteinExistence type="predicted"/>